<feature type="domain" description="DNA methylase N-4/N-6" evidence="4">
    <location>
        <begin position="159"/>
        <end position="224"/>
    </location>
</feature>
<accession>A0A8D9PDC5</accession>
<dbReference type="GO" id="GO:0003677">
    <property type="term" value="F:DNA binding"/>
    <property type="evidence" value="ECO:0007669"/>
    <property type="project" value="InterPro"/>
</dbReference>
<dbReference type="Pfam" id="PF01555">
    <property type="entry name" value="N6_N4_Mtase"/>
    <property type="match status" value="1"/>
</dbReference>
<protein>
    <submittedName>
        <fullName evidence="5">Adenine specific DNA methyltransferase</fullName>
    </submittedName>
</protein>
<evidence type="ECO:0000313" key="5">
    <source>
        <dbReference type="EMBL" id="DAD55324.1"/>
    </source>
</evidence>
<name>A0A8D9PDC5_9CAUD</name>
<organism evidence="5">
    <name type="scientific">Podoviridae sp. ct5O42</name>
    <dbReference type="NCBI Taxonomy" id="2826084"/>
    <lineage>
        <taxon>Viruses</taxon>
        <taxon>Duplodnaviria</taxon>
        <taxon>Heunggongvirae</taxon>
        <taxon>Uroviricota</taxon>
        <taxon>Caudoviricetes</taxon>
    </lineage>
</organism>
<reference evidence="5" key="1">
    <citation type="journal article" date="2021" name="Proc. Natl. Acad. Sci. U.S.A.">
        <title>A Catalog of Tens of Thousands of Viruses from Human Metagenomes Reveals Hidden Associations with Chronic Diseases.</title>
        <authorList>
            <person name="Tisza M.J."/>
            <person name="Buck C.B."/>
        </authorList>
    </citation>
    <scope>NUCLEOTIDE SEQUENCE</scope>
    <source>
        <strain evidence="5">Ct5O42</strain>
    </source>
</reference>
<evidence type="ECO:0000256" key="2">
    <source>
        <dbReference type="ARBA" id="ARBA00022603"/>
    </source>
</evidence>
<dbReference type="InterPro" id="IPR002941">
    <property type="entry name" value="DNA_methylase_N4/N6"/>
</dbReference>
<dbReference type="EMBL" id="BK014723">
    <property type="protein sequence ID" value="DAD55324.1"/>
    <property type="molecule type" value="Genomic_DNA"/>
</dbReference>
<dbReference type="InterPro" id="IPR029063">
    <property type="entry name" value="SAM-dependent_MTases_sf"/>
</dbReference>
<dbReference type="GO" id="GO:0032259">
    <property type="term" value="P:methylation"/>
    <property type="evidence" value="ECO:0007669"/>
    <property type="project" value="UniProtKB-KW"/>
</dbReference>
<evidence type="ECO:0000256" key="1">
    <source>
        <dbReference type="ARBA" id="ARBA00006594"/>
    </source>
</evidence>
<dbReference type="InterPro" id="IPR001091">
    <property type="entry name" value="RM_Methyltransferase"/>
</dbReference>
<dbReference type="SUPFAM" id="SSF53335">
    <property type="entry name" value="S-adenosyl-L-methionine-dependent methyltransferases"/>
    <property type="match status" value="1"/>
</dbReference>
<evidence type="ECO:0000259" key="4">
    <source>
        <dbReference type="Pfam" id="PF01555"/>
    </source>
</evidence>
<comment type="similarity">
    <text evidence="1">Belongs to the N(4)/N(6)-methyltransferase family.</text>
</comment>
<sequence length="239" mass="27462">MEYMRTLPNKAFDLAVVDPPYGDGNGGSAKRFGGMFGAVYGENTRAHVADAHERDGASQYNRFGGRFDKYKSSQNGRDMGGKVRKKIVAWDVAPKEEYFQELFRISRDQIIWGGNYFSLPPTRCFLILRKTNIPENFSMAMCEYAWTSFNGNAKVFDFNMQRQPGRFHPTQKPVELYEWILTSFAKEGDKILDTHLGSGSSRIAAYNLGFDFVGCEIDREYYEKQEERFAAHTAQVRMW</sequence>
<keyword evidence="2 5" id="KW-0489">Methyltransferase</keyword>
<dbReference type="PROSITE" id="PS00092">
    <property type="entry name" value="N6_MTASE"/>
    <property type="match status" value="1"/>
</dbReference>
<keyword evidence="3 5" id="KW-0808">Transferase</keyword>
<dbReference type="InterPro" id="IPR002052">
    <property type="entry name" value="DNA_methylase_N6_adenine_CS"/>
</dbReference>
<dbReference type="PRINTS" id="PR00508">
    <property type="entry name" value="S21N4MTFRASE"/>
</dbReference>
<evidence type="ECO:0000256" key="3">
    <source>
        <dbReference type="ARBA" id="ARBA00022679"/>
    </source>
</evidence>
<proteinExistence type="inferred from homology"/>
<dbReference type="Gene3D" id="3.40.50.150">
    <property type="entry name" value="Vaccinia Virus protein VP39"/>
    <property type="match status" value="1"/>
</dbReference>
<dbReference type="GO" id="GO:0008170">
    <property type="term" value="F:N-methyltransferase activity"/>
    <property type="evidence" value="ECO:0007669"/>
    <property type="project" value="InterPro"/>
</dbReference>